<name>A0A8E2EJA0_9PEZI</name>
<dbReference type="AlphaFoldDB" id="A0A8E2EJA0"/>
<gene>
    <name evidence="1" type="ORF">K432DRAFT_413904</name>
</gene>
<protein>
    <submittedName>
        <fullName evidence="1">Uncharacterized protein</fullName>
    </submittedName>
</protein>
<dbReference type="EMBL" id="KV744834">
    <property type="protein sequence ID" value="OCK84583.1"/>
    <property type="molecule type" value="Genomic_DNA"/>
</dbReference>
<keyword evidence="2" id="KW-1185">Reference proteome</keyword>
<dbReference type="Proteomes" id="UP000250266">
    <property type="component" value="Unassembled WGS sequence"/>
</dbReference>
<proteinExistence type="predicted"/>
<organism evidence="1 2">
    <name type="scientific">Lepidopterella palustris CBS 459.81</name>
    <dbReference type="NCBI Taxonomy" id="1314670"/>
    <lineage>
        <taxon>Eukaryota</taxon>
        <taxon>Fungi</taxon>
        <taxon>Dikarya</taxon>
        <taxon>Ascomycota</taxon>
        <taxon>Pezizomycotina</taxon>
        <taxon>Dothideomycetes</taxon>
        <taxon>Pleosporomycetidae</taxon>
        <taxon>Mytilinidiales</taxon>
        <taxon>Argynnaceae</taxon>
        <taxon>Lepidopterella</taxon>
    </lineage>
</organism>
<dbReference type="OrthoDB" id="5379086at2759"/>
<reference evidence="1 2" key="1">
    <citation type="journal article" date="2016" name="Nat. Commun.">
        <title>Ectomycorrhizal ecology is imprinted in the genome of the dominant symbiotic fungus Cenococcum geophilum.</title>
        <authorList>
            <consortium name="DOE Joint Genome Institute"/>
            <person name="Peter M."/>
            <person name="Kohler A."/>
            <person name="Ohm R.A."/>
            <person name="Kuo A."/>
            <person name="Krutzmann J."/>
            <person name="Morin E."/>
            <person name="Arend M."/>
            <person name="Barry K.W."/>
            <person name="Binder M."/>
            <person name="Choi C."/>
            <person name="Clum A."/>
            <person name="Copeland A."/>
            <person name="Grisel N."/>
            <person name="Haridas S."/>
            <person name="Kipfer T."/>
            <person name="LaButti K."/>
            <person name="Lindquist E."/>
            <person name="Lipzen A."/>
            <person name="Maire R."/>
            <person name="Meier B."/>
            <person name="Mihaltcheva S."/>
            <person name="Molinier V."/>
            <person name="Murat C."/>
            <person name="Poggeler S."/>
            <person name="Quandt C.A."/>
            <person name="Sperisen C."/>
            <person name="Tritt A."/>
            <person name="Tisserant E."/>
            <person name="Crous P.W."/>
            <person name="Henrissat B."/>
            <person name="Nehls U."/>
            <person name="Egli S."/>
            <person name="Spatafora J.W."/>
            <person name="Grigoriev I.V."/>
            <person name="Martin F.M."/>
        </authorList>
    </citation>
    <scope>NUCLEOTIDE SEQUENCE [LARGE SCALE GENOMIC DNA]</scope>
    <source>
        <strain evidence="1 2">CBS 459.81</strain>
    </source>
</reference>
<evidence type="ECO:0000313" key="1">
    <source>
        <dbReference type="EMBL" id="OCK84583.1"/>
    </source>
</evidence>
<evidence type="ECO:0000313" key="2">
    <source>
        <dbReference type="Proteomes" id="UP000250266"/>
    </source>
</evidence>
<sequence length="460" mass="50449">MATSSVASGSVEPDMVLINELMEEISRNPPAVEARKLLVEQFIAAGWLEAASDAVKELKQLAPQDPDVKDWSAMFSKNPATPKPAAVQPAPKAQPLPAVTLPDDLDDAKQDFSQGYKALQSRARTLVADLLHLRSLRHPKGVPGSYPADNATSKQISDLQGIADGKLSSVVRARPPGSARSVARAMQMRPEEAVEIAHADLEDTARWLRAPHGKPSSIDNDGVREALVKRVRALVAALPDNLQEHPETALMHIEHESLARKYVNDESMLGDRIIDVPRANFWVTEDNYAWDMEELAQAITSNGGVMRNPLSRQMFTPKDIRAIVQHPMGKHLAALAIEQSAMSKGVRPETIEHLEKLAKVLLDDQSSDQLPSRHAIDEFMAHCAILPEAEQKALNGLRCPAKDSHTGQPYDFSIGEAVRDAKGNRVCFHKTGDFLKQAAEHLRKNRGAPTPAQNDKCLVM</sequence>
<accession>A0A8E2EJA0</accession>